<evidence type="ECO:0000313" key="3">
    <source>
        <dbReference type="Proteomes" id="UP000237000"/>
    </source>
</evidence>
<dbReference type="InParanoid" id="A0A2P5BYW1"/>
<dbReference type="InterPro" id="IPR036397">
    <property type="entry name" value="RNaseH_sf"/>
</dbReference>
<dbReference type="PANTHER" id="PTHR47723">
    <property type="entry name" value="OS05G0353850 PROTEIN"/>
    <property type="match status" value="1"/>
</dbReference>
<dbReference type="GO" id="GO:0003676">
    <property type="term" value="F:nucleic acid binding"/>
    <property type="evidence" value="ECO:0007669"/>
    <property type="project" value="InterPro"/>
</dbReference>
<accession>A0A2P5BYW1</accession>
<gene>
    <name evidence="2" type="ORF">TorRG33x02_303650</name>
</gene>
<dbReference type="InterPro" id="IPR002156">
    <property type="entry name" value="RNaseH_domain"/>
</dbReference>
<keyword evidence="3" id="KW-1185">Reference proteome</keyword>
<feature type="domain" description="RNase H type-1" evidence="1">
    <location>
        <begin position="85"/>
        <end position="192"/>
    </location>
</feature>
<dbReference type="SUPFAM" id="SSF53098">
    <property type="entry name" value="Ribonuclease H-like"/>
    <property type="match status" value="1"/>
</dbReference>
<organism evidence="2 3">
    <name type="scientific">Trema orientale</name>
    <name type="common">Charcoal tree</name>
    <name type="synonym">Celtis orientalis</name>
    <dbReference type="NCBI Taxonomy" id="63057"/>
    <lineage>
        <taxon>Eukaryota</taxon>
        <taxon>Viridiplantae</taxon>
        <taxon>Streptophyta</taxon>
        <taxon>Embryophyta</taxon>
        <taxon>Tracheophyta</taxon>
        <taxon>Spermatophyta</taxon>
        <taxon>Magnoliopsida</taxon>
        <taxon>eudicotyledons</taxon>
        <taxon>Gunneridae</taxon>
        <taxon>Pentapetalae</taxon>
        <taxon>rosids</taxon>
        <taxon>fabids</taxon>
        <taxon>Rosales</taxon>
        <taxon>Cannabaceae</taxon>
        <taxon>Trema</taxon>
    </lineage>
</organism>
<evidence type="ECO:0000313" key="2">
    <source>
        <dbReference type="EMBL" id="PON54002.1"/>
    </source>
</evidence>
<dbReference type="EMBL" id="JXTC01000437">
    <property type="protein sequence ID" value="PON54002.1"/>
    <property type="molecule type" value="Genomic_DNA"/>
</dbReference>
<dbReference type="InterPro" id="IPR044730">
    <property type="entry name" value="RNase_H-like_dom_plant"/>
</dbReference>
<reference evidence="3" key="1">
    <citation type="submission" date="2016-06" db="EMBL/GenBank/DDBJ databases">
        <title>Parallel loss of symbiosis genes in relatives of nitrogen-fixing non-legume Parasponia.</title>
        <authorList>
            <person name="Van Velzen R."/>
            <person name="Holmer R."/>
            <person name="Bu F."/>
            <person name="Rutten L."/>
            <person name="Van Zeijl A."/>
            <person name="Liu W."/>
            <person name="Santuari L."/>
            <person name="Cao Q."/>
            <person name="Sharma T."/>
            <person name="Shen D."/>
            <person name="Roswanjaya Y."/>
            <person name="Wardhani T."/>
            <person name="Kalhor M.S."/>
            <person name="Jansen J."/>
            <person name="Van den Hoogen J."/>
            <person name="Gungor B."/>
            <person name="Hartog M."/>
            <person name="Hontelez J."/>
            <person name="Verver J."/>
            <person name="Yang W.-C."/>
            <person name="Schijlen E."/>
            <person name="Repin R."/>
            <person name="Schilthuizen M."/>
            <person name="Schranz E."/>
            <person name="Heidstra R."/>
            <person name="Miyata K."/>
            <person name="Fedorova E."/>
            <person name="Kohlen W."/>
            <person name="Bisseling T."/>
            <person name="Smit S."/>
            <person name="Geurts R."/>
        </authorList>
    </citation>
    <scope>NUCLEOTIDE SEQUENCE [LARGE SCALE GENOMIC DNA]</scope>
    <source>
        <strain evidence="3">cv. RG33-2</strain>
    </source>
</reference>
<dbReference type="Proteomes" id="UP000237000">
    <property type="component" value="Unassembled WGS sequence"/>
</dbReference>
<name>A0A2P5BYW1_TREOI</name>
<dbReference type="CDD" id="cd06222">
    <property type="entry name" value="RNase_H_like"/>
    <property type="match status" value="1"/>
</dbReference>
<proteinExistence type="predicted"/>
<protein>
    <submittedName>
        <fullName evidence="2">Ribonuclease H-like domain containing protein</fullName>
    </submittedName>
</protein>
<comment type="caution">
    <text evidence="2">The sequence shown here is derived from an EMBL/GenBank/DDBJ whole genome shotgun (WGS) entry which is preliminary data.</text>
</comment>
<dbReference type="InterPro" id="IPR053151">
    <property type="entry name" value="RNase_H-like"/>
</dbReference>
<evidence type="ECO:0000259" key="1">
    <source>
        <dbReference type="Pfam" id="PF13456"/>
    </source>
</evidence>
<dbReference type="InterPro" id="IPR012337">
    <property type="entry name" value="RNaseH-like_sf"/>
</dbReference>
<dbReference type="Pfam" id="PF13456">
    <property type="entry name" value="RVT_3"/>
    <property type="match status" value="1"/>
</dbReference>
<dbReference type="AlphaFoldDB" id="A0A2P5BYW1"/>
<dbReference type="PANTHER" id="PTHR47723:SF21">
    <property type="entry name" value="POLYNUCLEOTIDYL TRANSFERASE, RIBONUCLEASE H-LIKE SUPERFAMILY PROTEIN"/>
    <property type="match status" value="1"/>
</dbReference>
<dbReference type="GO" id="GO:0004523">
    <property type="term" value="F:RNA-DNA hybrid ribonuclease activity"/>
    <property type="evidence" value="ECO:0007669"/>
    <property type="project" value="InterPro"/>
</dbReference>
<sequence>MLLVLSVSKAKKLLFIYSGNVFMPSSSVPKEADDLEELMVYASVCFEHLWRERNLIVHGGARKNMTAIIREIHTSSQVYTDSPKSNGIARDSNGITVAAIAEKWACNHPLVAESKAILLALSFAQTKGWESVIVESDCKEVVESISGEEDDMPWMCADTIVPTRQLLARNSSWAVVFTPRKLNFVAHNLAAWSASRDLVGELNALNLPVIMEGDK</sequence>
<dbReference type="Gene3D" id="3.30.420.10">
    <property type="entry name" value="Ribonuclease H-like superfamily/Ribonuclease H"/>
    <property type="match status" value="1"/>
</dbReference>
<dbReference type="OrthoDB" id="1906820at2759"/>